<name>A0ABT5JBQ7_RHOTP</name>
<accession>A0ABT5JBQ7</accession>
<dbReference type="PANTHER" id="PTHR42794:SF2">
    <property type="entry name" value="ABC TRANSPORTER ATP-BINDING PROTEIN"/>
    <property type="match status" value="1"/>
</dbReference>
<dbReference type="CDD" id="cd03214">
    <property type="entry name" value="ABC_Iron-Siderophores_B12_Hemin"/>
    <property type="match status" value="1"/>
</dbReference>
<feature type="compositionally biased region" description="Pro residues" evidence="4">
    <location>
        <begin position="7"/>
        <end position="21"/>
    </location>
</feature>
<keyword evidence="7" id="KW-1185">Reference proteome</keyword>
<dbReference type="InterPro" id="IPR003439">
    <property type="entry name" value="ABC_transporter-like_ATP-bd"/>
</dbReference>
<evidence type="ECO:0000256" key="2">
    <source>
        <dbReference type="ARBA" id="ARBA00022741"/>
    </source>
</evidence>
<evidence type="ECO:0000259" key="5">
    <source>
        <dbReference type="PROSITE" id="PS50893"/>
    </source>
</evidence>
<dbReference type="InterPro" id="IPR017871">
    <property type="entry name" value="ABC_transporter-like_CS"/>
</dbReference>
<dbReference type="PROSITE" id="PS00211">
    <property type="entry name" value="ABC_TRANSPORTER_1"/>
    <property type="match status" value="1"/>
</dbReference>
<dbReference type="SUPFAM" id="SSF52540">
    <property type="entry name" value="P-loop containing nucleoside triphosphate hydrolases"/>
    <property type="match status" value="1"/>
</dbReference>
<comment type="caution">
    <text evidence="6">The sequence shown here is derived from an EMBL/GenBank/DDBJ whole genome shotgun (WGS) entry which is preliminary data.</text>
</comment>
<dbReference type="Pfam" id="PF00005">
    <property type="entry name" value="ABC_tran"/>
    <property type="match status" value="1"/>
</dbReference>
<gene>
    <name evidence="6" type="ORF">PQJ73_15535</name>
</gene>
<feature type="domain" description="ABC transporter" evidence="5">
    <location>
        <begin position="44"/>
        <end position="277"/>
    </location>
</feature>
<evidence type="ECO:0000313" key="6">
    <source>
        <dbReference type="EMBL" id="MDC7787104.1"/>
    </source>
</evidence>
<dbReference type="EMBL" id="JAQQLI010000023">
    <property type="protein sequence ID" value="MDC7787104.1"/>
    <property type="molecule type" value="Genomic_DNA"/>
</dbReference>
<dbReference type="PANTHER" id="PTHR42794">
    <property type="entry name" value="HEMIN IMPORT ATP-BINDING PROTEIN HMUV"/>
    <property type="match status" value="1"/>
</dbReference>
<organism evidence="6 7">
    <name type="scientific">Rhodoplanes tepidamans</name>
    <name type="common">Rhodoplanes cryptolactis</name>
    <dbReference type="NCBI Taxonomy" id="200616"/>
    <lineage>
        <taxon>Bacteria</taxon>
        <taxon>Pseudomonadati</taxon>
        <taxon>Pseudomonadota</taxon>
        <taxon>Alphaproteobacteria</taxon>
        <taxon>Hyphomicrobiales</taxon>
        <taxon>Nitrobacteraceae</taxon>
        <taxon>Rhodoplanes</taxon>
    </lineage>
</organism>
<keyword evidence="2" id="KW-0547">Nucleotide-binding</keyword>
<dbReference type="InterPro" id="IPR027417">
    <property type="entry name" value="P-loop_NTPase"/>
</dbReference>
<evidence type="ECO:0000313" key="7">
    <source>
        <dbReference type="Proteomes" id="UP001165652"/>
    </source>
</evidence>
<sequence length="298" mass="31134">MGEPHPHPPARGPGDGPPRPAGPDDGGDHGRDEGRGAPADAVRLRVERLHCRLGGREILHGISFSVRAGEVVGILGPNGCGKSTLLRCLAGLCAPSAGGVAIDGLGLGTIPPAALARRLALQGQDATGALGFTVRDIVAMGRLPHRPSMLAGAGAADDAVVTDSIRRLGLDDLADRSIETLSGGERQRVTIARAVAQQPDILLLDEPTNHLDVRHRFAVLGLVRRLGITVVAVLHEIDLAARWCDRVLLMADGRVVADGPPAAVLTAERLQEVYAVAARVTADPHTGRLRIELEPLQG</sequence>
<dbReference type="InterPro" id="IPR003593">
    <property type="entry name" value="AAA+_ATPase"/>
</dbReference>
<proteinExistence type="inferred from homology"/>
<comment type="similarity">
    <text evidence="1">Belongs to the ABC transporter superfamily.</text>
</comment>
<evidence type="ECO:0000256" key="3">
    <source>
        <dbReference type="ARBA" id="ARBA00022840"/>
    </source>
</evidence>
<dbReference type="RefSeq" id="WP_272777945.1">
    <property type="nucleotide sequence ID" value="NZ_JAQQLI010000023.1"/>
</dbReference>
<dbReference type="SMART" id="SM00382">
    <property type="entry name" value="AAA"/>
    <property type="match status" value="1"/>
</dbReference>
<reference evidence="6" key="1">
    <citation type="journal article" date="2023" name="Microbiol Resour">
        <title>Genome Sequences of Rhodoplanes serenus and Two Thermotolerant Strains, Rhodoplanes tepidamans and 'Rhodoplanes cryptolactis,' Further Refine the Genus.</title>
        <authorList>
            <person name="Rayyan A.A."/>
            <person name="Kyndt J.A."/>
        </authorList>
    </citation>
    <scope>NUCLEOTIDE SEQUENCE</scope>
    <source>
        <strain evidence="6">DSM 9987</strain>
    </source>
</reference>
<dbReference type="PROSITE" id="PS50893">
    <property type="entry name" value="ABC_TRANSPORTER_2"/>
    <property type="match status" value="1"/>
</dbReference>
<dbReference type="Proteomes" id="UP001165652">
    <property type="component" value="Unassembled WGS sequence"/>
</dbReference>
<feature type="compositionally biased region" description="Basic and acidic residues" evidence="4">
    <location>
        <begin position="26"/>
        <end position="35"/>
    </location>
</feature>
<evidence type="ECO:0000256" key="4">
    <source>
        <dbReference type="SAM" id="MobiDB-lite"/>
    </source>
</evidence>
<keyword evidence="3 6" id="KW-0067">ATP-binding</keyword>
<dbReference type="GO" id="GO:0005524">
    <property type="term" value="F:ATP binding"/>
    <property type="evidence" value="ECO:0007669"/>
    <property type="project" value="UniProtKB-KW"/>
</dbReference>
<feature type="region of interest" description="Disordered" evidence="4">
    <location>
        <begin position="1"/>
        <end position="39"/>
    </location>
</feature>
<protein>
    <submittedName>
        <fullName evidence="6">ABC transporter ATP-binding protein</fullName>
    </submittedName>
</protein>
<dbReference type="Gene3D" id="3.40.50.300">
    <property type="entry name" value="P-loop containing nucleotide triphosphate hydrolases"/>
    <property type="match status" value="1"/>
</dbReference>
<evidence type="ECO:0000256" key="1">
    <source>
        <dbReference type="ARBA" id="ARBA00005417"/>
    </source>
</evidence>
<reference evidence="6" key="2">
    <citation type="submission" date="2023-02" db="EMBL/GenBank/DDBJ databases">
        <authorList>
            <person name="Rayyan A."/>
            <person name="Meyer T."/>
            <person name="Kyndt J.A."/>
        </authorList>
    </citation>
    <scope>NUCLEOTIDE SEQUENCE</scope>
    <source>
        <strain evidence="6">DSM 9987</strain>
    </source>
</reference>